<organism evidence="2">
    <name type="scientific">bioreactor metagenome</name>
    <dbReference type="NCBI Taxonomy" id="1076179"/>
    <lineage>
        <taxon>unclassified sequences</taxon>
        <taxon>metagenomes</taxon>
        <taxon>ecological metagenomes</taxon>
    </lineage>
</organism>
<dbReference type="GO" id="GO:0003978">
    <property type="term" value="F:UDP-glucose 4-epimerase activity"/>
    <property type="evidence" value="ECO:0007669"/>
    <property type="project" value="UniProtKB-EC"/>
</dbReference>
<comment type="caution">
    <text evidence="2">The sequence shown here is derived from an EMBL/GenBank/DDBJ whole genome shotgun (WGS) entry which is preliminary data.</text>
</comment>
<evidence type="ECO:0000313" key="2">
    <source>
        <dbReference type="EMBL" id="MPN63674.1"/>
    </source>
</evidence>
<sequence length="82" mass="9781">MYETLLTNEECAHAIDMGNFYRVPADKRDLNYDKYFTEGNEARTKLSEFNSNNTELLNVEQVKAKLLELKYIQDELKNWENR</sequence>
<dbReference type="GO" id="GO:0009103">
    <property type="term" value="P:lipopolysaccharide biosynthetic process"/>
    <property type="evidence" value="ECO:0007669"/>
    <property type="project" value="InterPro"/>
</dbReference>
<keyword evidence="2" id="KW-0413">Isomerase</keyword>
<dbReference type="EMBL" id="VSSQ01143436">
    <property type="protein sequence ID" value="MPN63674.1"/>
    <property type="molecule type" value="Genomic_DNA"/>
</dbReference>
<gene>
    <name evidence="2" type="primary">capD_32</name>
    <name evidence="2" type="ORF">SDC9_211439</name>
</gene>
<dbReference type="EC" id="5.1.3.2" evidence="2"/>
<name>A0A645JVC1_9ZZZZ</name>
<reference evidence="2" key="1">
    <citation type="submission" date="2019-08" db="EMBL/GenBank/DDBJ databases">
        <authorList>
            <person name="Kucharzyk K."/>
            <person name="Murdoch R.W."/>
            <person name="Higgins S."/>
            <person name="Loffler F."/>
        </authorList>
    </citation>
    <scope>NUCLEOTIDE SEQUENCE</scope>
</reference>
<protein>
    <submittedName>
        <fullName evidence="2">UDP-glucose 4-epimerase</fullName>
        <ecNumber evidence="2">5.1.3.2</ecNumber>
    </submittedName>
</protein>
<dbReference type="AlphaFoldDB" id="A0A645JVC1"/>
<dbReference type="InterPro" id="IPR013692">
    <property type="entry name" value="CapD_C"/>
</dbReference>
<accession>A0A645JVC1</accession>
<evidence type="ECO:0000259" key="1">
    <source>
        <dbReference type="Pfam" id="PF08485"/>
    </source>
</evidence>
<feature type="domain" description="UDP-glucose 4-epimerase CapD C-terminal" evidence="1">
    <location>
        <begin position="26"/>
        <end position="73"/>
    </location>
</feature>
<proteinExistence type="predicted"/>
<dbReference type="Gene3D" id="3.40.50.720">
    <property type="entry name" value="NAD(P)-binding Rossmann-like Domain"/>
    <property type="match status" value="1"/>
</dbReference>
<dbReference type="Pfam" id="PF08485">
    <property type="entry name" value="Polysacc_syn_2C"/>
    <property type="match status" value="1"/>
</dbReference>